<dbReference type="PANTHER" id="PTHR34071:SF2">
    <property type="entry name" value="FLAVIN-NUCLEOTIDE-BINDING PROTEIN"/>
    <property type="match status" value="1"/>
</dbReference>
<dbReference type="AlphaFoldDB" id="A0A940P1D1"/>
<comment type="caution">
    <text evidence="1">The sequence shown here is derived from an EMBL/GenBank/DDBJ whole genome shotgun (WGS) entry which is preliminary data.</text>
</comment>
<dbReference type="SUPFAM" id="SSF50475">
    <property type="entry name" value="FMN-binding split barrel"/>
    <property type="match status" value="1"/>
</dbReference>
<dbReference type="InterPro" id="IPR012349">
    <property type="entry name" value="Split_barrel_FMN-bd"/>
</dbReference>
<reference evidence="1" key="1">
    <citation type="submission" date="2020-12" db="EMBL/GenBank/DDBJ databases">
        <title>Vagococcus allomyrinae sp. nov. and Enterococcus lavae sp. nov., isolated from the larvae of Allomyrina dichotoma.</title>
        <authorList>
            <person name="Lee S.D."/>
        </authorList>
    </citation>
    <scope>NUCLEOTIDE SEQUENCE</scope>
    <source>
        <strain evidence="1">BWB3-3</strain>
    </source>
</reference>
<dbReference type="Proteomes" id="UP000674938">
    <property type="component" value="Unassembled WGS sequence"/>
</dbReference>
<dbReference type="InterPro" id="IPR024747">
    <property type="entry name" value="Pyridox_Oxase-rel"/>
</dbReference>
<dbReference type="Gene3D" id="2.30.110.10">
    <property type="entry name" value="Electron Transport, Fmn-binding Protein, Chain A"/>
    <property type="match status" value="1"/>
</dbReference>
<keyword evidence="2" id="KW-1185">Reference proteome</keyword>
<dbReference type="RefSeq" id="WP_209524558.1">
    <property type="nucleotide sequence ID" value="NZ_JAEEGA010000001.1"/>
</dbReference>
<sequence>MRRKERAIEELSEIKKLVEDCHVVRLAMFDEEYPYIVPVNYGYEWQGEELLLYIHGARQGKKVNLIQQHPKVAVEMDTDHELISGGSRPDKYSYEYRSLIGFGEAIILEDLAEKRHALQLLLDHTVKESALEPMPDKMVAGTAIIKISLVEYSVKQNKPKKSSNQGLA</sequence>
<organism evidence="1 2">
    <name type="scientific">Vagococcus allomyrinae</name>
    <dbReference type="NCBI Taxonomy" id="2794353"/>
    <lineage>
        <taxon>Bacteria</taxon>
        <taxon>Bacillati</taxon>
        <taxon>Bacillota</taxon>
        <taxon>Bacilli</taxon>
        <taxon>Lactobacillales</taxon>
        <taxon>Enterococcaceae</taxon>
        <taxon>Vagococcus</taxon>
    </lineage>
</organism>
<dbReference type="EMBL" id="JAEEGA010000001">
    <property type="protein sequence ID" value="MBP1039664.1"/>
    <property type="molecule type" value="Genomic_DNA"/>
</dbReference>
<accession>A0A940P1D1</accession>
<dbReference type="Pfam" id="PF12900">
    <property type="entry name" value="Pyridox_ox_2"/>
    <property type="match status" value="1"/>
</dbReference>
<proteinExistence type="predicted"/>
<dbReference type="PANTHER" id="PTHR34071">
    <property type="entry name" value="5-NITROIMIDAZOLE ANTIBIOTICS RESISTANCE PROTEIN, NIMA-FAMILY-RELATED PROTEIN-RELATED"/>
    <property type="match status" value="1"/>
</dbReference>
<gene>
    <name evidence="1" type="ORF">I6N95_01455</name>
</gene>
<name>A0A940P1D1_9ENTE</name>
<evidence type="ECO:0000313" key="2">
    <source>
        <dbReference type="Proteomes" id="UP000674938"/>
    </source>
</evidence>
<protein>
    <submittedName>
        <fullName evidence="1">Pyridoxamine 5'-phosphate oxidase family protein</fullName>
    </submittedName>
</protein>
<evidence type="ECO:0000313" key="1">
    <source>
        <dbReference type="EMBL" id="MBP1039664.1"/>
    </source>
</evidence>